<organism evidence="1 2">
    <name type="scientific">Botryotinia convoluta</name>
    <dbReference type="NCBI Taxonomy" id="54673"/>
    <lineage>
        <taxon>Eukaryota</taxon>
        <taxon>Fungi</taxon>
        <taxon>Dikarya</taxon>
        <taxon>Ascomycota</taxon>
        <taxon>Pezizomycotina</taxon>
        <taxon>Leotiomycetes</taxon>
        <taxon>Helotiales</taxon>
        <taxon>Sclerotiniaceae</taxon>
        <taxon>Botryotinia</taxon>
    </lineage>
</organism>
<gene>
    <name evidence="1" type="ORF">BCON_0005g00060</name>
</gene>
<dbReference type="AlphaFoldDB" id="A0A4Z1IZR1"/>
<accession>A0A4Z1IZR1</accession>
<sequence>MKPRTLVRVTKLRELPMFSRSRESPKYCSYTDPCCGIDAMTRGEPRIRAILDLMECHPNGPFLHGSKKSVSGFGKANFALRTIYPGS</sequence>
<dbReference type="Proteomes" id="UP000297527">
    <property type="component" value="Unassembled WGS sequence"/>
</dbReference>
<protein>
    <submittedName>
        <fullName evidence="1">Uncharacterized protein</fullName>
    </submittedName>
</protein>
<proteinExistence type="predicted"/>
<evidence type="ECO:0000313" key="1">
    <source>
        <dbReference type="EMBL" id="TGO64810.1"/>
    </source>
</evidence>
<reference evidence="1 2" key="1">
    <citation type="submission" date="2017-12" db="EMBL/GenBank/DDBJ databases">
        <title>Comparative genomics of Botrytis spp.</title>
        <authorList>
            <person name="Valero-Jimenez C.A."/>
            <person name="Tapia P."/>
            <person name="Veloso J."/>
            <person name="Silva-Moreno E."/>
            <person name="Staats M."/>
            <person name="Valdes J.H."/>
            <person name="Van Kan J.A.L."/>
        </authorList>
    </citation>
    <scope>NUCLEOTIDE SEQUENCE [LARGE SCALE GENOMIC DNA]</scope>
    <source>
        <strain evidence="1 2">MUCL11595</strain>
    </source>
</reference>
<keyword evidence="2" id="KW-1185">Reference proteome</keyword>
<dbReference type="EMBL" id="PQXN01000005">
    <property type="protein sequence ID" value="TGO64810.1"/>
    <property type="molecule type" value="Genomic_DNA"/>
</dbReference>
<name>A0A4Z1IZR1_9HELO</name>
<evidence type="ECO:0000313" key="2">
    <source>
        <dbReference type="Proteomes" id="UP000297527"/>
    </source>
</evidence>
<comment type="caution">
    <text evidence="1">The sequence shown here is derived from an EMBL/GenBank/DDBJ whole genome shotgun (WGS) entry which is preliminary data.</text>
</comment>